<evidence type="ECO:0000313" key="1">
    <source>
        <dbReference type="EMBL" id="GAI07163.1"/>
    </source>
</evidence>
<reference evidence="1" key="1">
    <citation type="journal article" date="2014" name="Front. Microbiol.">
        <title>High frequency of phylogenetically diverse reductive dehalogenase-homologous genes in deep subseafloor sedimentary metagenomes.</title>
        <authorList>
            <person name="Kawai M."/>
            <person name="Futagami T."/>
            <person name="Toyoda A."/>
            <person name="Takaki Y."/>
            <person name="Nishi S."/>
            <person name="Hori S."/>
            <person name="Arai W."/>
            <person name="Tsubouchi T."/>
            <person name="Morono Y."/>
            <person name="Uchiyama I."/>
            <person name="Ito T."/>
            <person name="Fujiyama A."/>
            <person name="Inagaki F."/>
            <person name="Takami H."/>
        </authorList>
    </citation>
    <scope>NUCLEOTIDE SEQUENCE</scope>
    <source>
        <strain evidence="1">Expedition CK06-06</strain>
    </source>
</reference>
<proteinExistence type="predicted"/>
<name>X1KKD9_9ZZZZ</name>
<dbReference type="AlphaFoldDB" id="X1KKD9"/>
<comment type="caution">
    <text evidence="1">The sequence shown here is derived from an EMBL/GenBank/DDBJ whole genome shotgun (WGS) entry which is preliminary data.</text>
</comment>
<accession>X1KKD9</accession>
<gene>
    <name evidence="1" type="ORF">S06H3_15034</name>
</gene>
<organism evidence="1">
    <name type="scientific">marine sediment metagenome</name>
    <dbReference type="NCBI Taxonomy" id="412755"/>
    <lineage>
        <taxon>unclassified sequences</taxon>
        <taxon>metagenomes</taxon>
        <taxon>ecological metagenomes</taxon>
    </lineage>
</organism>
<sequence>MIHTGYVIMHYKADGSYEFSLPNGTVIEQGILPGFSIPKE</sequence>
<dbReference type="EMBL" id="BARV01007379">
    <property type="protein sequence ID" value="GAI07163.1"/>
    <property type="molecule type" value="Genomic_DNA"/>
</dbReference>
<protein>
    <submittedName>
        <fullName evidence="1">Uncharacterized protein</fullName>
    </submittedName>
</protein>